<proteinExistence type="predicted"/>
<evidence type="ECO:0000313" key="1">
    <source>
        <dbReference type="EMBL" id="RHZ59685.1"/>
    </source>
</evidence>
<name>A0A397H9A0_9GLOM</name>
<evidence type="ECO:0008006" key="3">
    <source>
        <dbReference type="Google" id="ProtNLM"/>
    </source>
</evidence>
<sequence>MTSFQHGLIGACNKIIALDLKRRSDSDYVAFEFRVKKISVTGVDDDILKEIHKFPLPIQKLIVNEILFVNDRIEKGKELPGLTSLECHCTFFHKYMLPCKHIFHEQLYGPRKLLTIDVWNRFQQMFDESGFEIYEHRELVSFEIREIDEINKAAENRKLTVSELMERTRNEYWNIEENGNEKKKSEFMERLKTCLDPILKKK</sequence>
<protein>
    <recommendedName>
        <fullName evidence="3">SWIM-type domain-containing protein</fullName>
    </recommendedName>
</protein>
<reference evidence="1 2" key="1">
    <citation type="submission" date="2018-08" db="EMBL/GenBank/DDBJ databases">
        <title>Genome and evolution of the arbuscular mycorrhizal fungus Diversispora epigaea (formerly Glomus versiforme) and its bacterial endosymbionts.</title>
        <authorList>
            <person name="Sun X."/>
            <person name="Fei Z."/>
            <person name="Harrison M."/>
        </authorList>
    </citation>
    <scope>NUCLEOTIDE SEQUENCE [LARGE SCALE GENOMIC DNA]</scope>
    <source>
        <strain evidence="1 2">IT104</strain>
    </source>
</reference>
<accession>A0A397H9A0</accession>
<comment type="caution">
    <text evidence="1">The sequence shown here is derived from an EMBL/GenBank/DDBJ whole genome shotgun (WGS) entry which is preliminary data.</text>
</comment>
<gene>
    <name evidence="1" type="ORF">Glove_362g19</name>
</gene>
<evidence type="ECO:0000313" key="2">
    <source>
        <dbReference type="Proteomes" id="UP000266861"/>
    </source>
</evidence>
<keyword evidence="2" id="KW-1185">Reference proteome</keyword>
<dbReference type="Proteomes" id="UP000266861">
    <property type="component" value="Unassembled WGS sequence"/>
</dbReference>
<dbReference type="AlphaFoldDB" id="A0A397H9A0"/>
<dbReference type="EMBL" id="PQFF01000328">
    <property type="protein sequence ID" value="RHZ59685.1"/>
    <property type="molecule type" value="Genomic_DNA"/>
</dbReference>
<organism evidence="1 2">
    <name type="scientific">Diversispora epigaea</name>
    <dbReference type="NCBI Taxonomy" id="1348612"/>
    <lineage>
        <taxon>Eukaryota</taxon>
        <taxon>Fungi</taxon>
        <taxon>Fungi incertae sedis</taxon>
        <taxon>Mucoromycota</taxon>
        <taxon>Glomeromycotina</taxon>
        <taxon>Glomeromycetes</taxon>
        <taxon>Diversisporales</taxon>
        <taxon>Diversisporaceae</taxon>
        <taxon>Diversispora</taxon>
    </lineage>
</organism>
<dbReference type="OrthoDB" id="5330842at2759"/>